<reference evidence="4" key="1">
    <citation type="submission" date="2020-04" db="EMBL/GenBank/DDBJ databases">
        <authorList>
            <person name="Zhang T."/>
        </authorList>
    </citation>
    <scope>NUCLEOTIDE SEQUENCE</scope>
    <source>
        <strain evidence="4">HKST-UBA12</strain>
    </source>
</reference>
<sequence length="403" mass="45673">MMLDIDFDIALALSALLTLALLILDIAGIVIWVKGRRQKKQGEKDTERKILQKAKAVFLRYKFLWLNIFVILLVSWLLYSAFSPAPRILYDRSYPAHEGSWENYFKPIEVVFNVPVDTNSLKPFLSREELTGRWEYVPYLGNPGMTRVARFYPDNSLLPDQRVVLYIVGVKRPWVDEYHEHPLNFFSHTPAEVFSTLPINGMVEIGTDTQIDFTFTKDISPAEEWSFSVEPAFEFTTEITGNRTISLIPTGPLQQSQHYTVLVYRANTVFNLESGETLQSENPELVHRLQFNTIKAPLVKKFSPSGTGVMPDSEIEIMFEVDMDRTSVESTLQITPALEYSLAWFGDRTLSIIPSADLPKETEYVVSFPAGLASKTGGLSDREIRYSFTTIGAVKVSSFSPAN</sequence>
<name>A0A955I7V5_9BACT</name>
<evidence type="ECO:0000313" key="4">
    <source>
        <dbReference type="EMBL" id="MCA9379497.1"/>
    </source>
</evidence>
<protein>
    <submittedName>
        <fullName evidence="4">Ig-like domain-containing protein</fullName>
    </submittedName>
</protein>
<dbReference type="EMBL" id="JAGQLI010000207">
    <property type="protein sequence ID" value="MCA9379497.1"/>
    <property type="molecule type" value="Genomic_DNA"/>
</dbReference>
<proteinExistence type="predicted"/>
<accession>A0A955I7V5</accession>
<dbReference type="InterPro" id="IPR032812">
    <property type="entry name" value="SbsA_Ig"/>
</dbReference>
<feature type="transmembrane region" description="Helical" evidence="2">
    <location>
        <begin position="12"/>
        <end position="33"/>
    </location>
</feature>
<feature type="domain" description="SbsA Ig-like" evidence="3">
    <location>
        <begin position="295"/>
        <end position="390"/>
    </location>
</feature>
<keyword evidence="1" id="KW-0732">Signal</keyword>
<dbReference type="Gene3D" id="2.60.40.3710">
    <property type="match status" value="1"/>
</dbReference>
<dbReference type="Proteomes" id="UP000760819">
    <property type="component" value="Unassembled WGS sequence"/>
</dbReference>
<feature type="non-terminal residue" evidence="4">
    <location>
        <position position="403"/>
    </location>
</feature>
<keyword evidence="2" id="KW-0812">Transmembrane</keyword>
<feature type="transmembrane region" description="Helical" evidence="2">
    <location>
        <begin position="63"/>
        <end position="82"/>
    </location>
</feature>
<keyword evidence="2" id="KW-0472">Membrane</keyword>
<gene>
    <name evidence="4" type="ORF">KC640_03645</name>
</gene>
<evidence type="ECO:0000259" key="3">
    <source>
        <dbReference type="Pfam" id="PF13205"/>
    </source>
</evidence>
<feature type="domain" description="SbsA Ig-like" evidence="3">
    <location>
        <begin position="189"/>
        <end position="265"/>
    </location>
</feature>
<reference evidence="4" key="2">
    <citation type="journal article" date="2021" name="Microbiome">
        <title>Successional dynamics and alternative stable states in a saline activated sludge microbial community over 9 years.</title>
        <authorList>
            <person name="Wang Y."/>
            <person name="Ye J."/>
            <person name="Ju F."/>
            <person name="Liu L."/>
            <person name="Boyd J.A."/>
            <person name="Deng Y."/>
            <person name="Parks D.H."/>
            <person name="Jiang X."/>
            <person name="Yin X."/>
            <person name="Woodcroft B.J."/>
            <person name="Tyson G.W."/>
            <person name="Hugenholtz P."/>
            <person name="Polz M.F."/>
            <person name="Zhang T."/>
        </authorList>
    </citation>
    <scope>NUCLEOTIDE SEQUENCE</scope>
    <source>
        <strain evidence="4">HKST-UBA12</strain>
    </source>
</reference>
<evidence type="ECO:0000256" key="2">
    <source>
        <dbReference type="SAM" id="Phobius"/>
    </source>
</evidence>
<evidence type="ECO:0000256" key="1">
    <source>
        <dbReference type="ARBA" id="ARBA00022729"/>
    </source>
</evidence>
<dbReference type="AlphaFoldDB" id="A0A955I7V5"/>
<evidence type="ECO:0000313" key="5">
    <source>
        <dbReference type="Proteomes" id="UP000760819"/>
    </source>
</evidence>
<keyword evidence="2" id="KW-1133">Transmembrane helix</keyword>
<comment type="caution">
    <text evidence="4">The sequence shown here is derived from an EMBL/GenBank/DDBJ whole genome shotgun (WGS) entry which is preliminary data.</text>
</comment>
<dbReference type="Pfam" id="PF13205">
    <property type="entry name" value="Big_5"/>
    <property type="match status" value="2"/>
</dbReference>
<organism evidence="4 5">
    <name type="scientific">Candidatus Dojkabacteria bacterium</name>
    <dbReference type="NCBI Taxonomy" id="2099670"/>
    <lineage>
        <taxon>Bacteria</taxon>
        <taxon>Candidatus Dojkabacteria</taxon>
    </lineage>
</organism>